<organism evidence="18 19">
    <name type="scientific">Patiria miniata</name>
    <name type="common">Bat star</name>
    <name type="synonym">Asterina miniata</name>
    <dbReference type="NCBI Taxonomy" id="46514"/>
    <lineage>
        <taxon>Eukaryota</taxon>
        <taxon>Metazoa</taxon>
        <taxon>Echinodermata</taxon>
        <taxon>Eleutherozoa</taxon>
        <taxon>Asterozoa</taxon>
        <taxon>Asteroidea</taxon>
        <taxon>Valvatacea</taxon>
        <taxon>Valvatida</taxon>
        <taxon>Asterinidae</taxon>
        <taxon>Patiria</taxon>
    </lineage>
</organism>
<keyword evidence="8" id="KW-1015">Disulfide bond</keyword>
<keyword evidence="10" id="KW-0325">Glycoprotein</keyword>
<comment type="subcellular location">
    <subcellularLocation>
        <location evidence="13">Synaptic cell membrane</location>
        <topology evidence="13">Multi-pass membrane protein</topology>
    </subcellularLocation>
</comment>
<evidence type="ECO:0000256" key="3">
    <source>
        <dbReference type="ARBA" id="ARBA00022692"/>
    </source>
</evidence>
<dbReference type="InterPro" id="IPR018000">
    <property type="entry name" value="Neurotransmitter_ion_chnl_CS"/>
</dbReference>
<keyword evidence="7 14" id="KW-0472">Membrane</keyword>
<protein>
    <submittedName>
        <fullName evidence="18">Uncharacterized protein</fullName>
    </submittedName>
</protein>
<keyword evidence="14" id="KW-0732">Signal</keyword>
<dbReference type="InterPro" id="IPR006029">
    <property type="entry name" value="Neurotrans-gated_channel_TM"/>
</dbReference>
<dbReference type="NCBIfam" id="TIGR00860">
    <property type="entry name" value="LIC"/>
    <property type="match status" value="1"/>
</dbReference>
<dbReference type="CDD" id="cd19051">
    <property type="entry name" value="LGIC_TM_cation"/>
    <property type="match status" value="1"/>
</dbReference>
<name>A0A914B3H4_PATMI</name>
<dbReference type="InterPro" id="IPR038050">
    <property type="entry name" value="Neuro_actylchol_rec"/>
</dbReference>
<accession>A0A914B3H4</accession>
<proteinExistence type="inferred from homology"/>
<reference evidence="18" key="1">
    <citation type="submission" date="2022-11" db="UniProtKB">
        <authorList>
            <consortium name="EnsemblMetazoa"/>
        </authorList>
    </citation>
    <scope>IDENTIFICATION</scope>
</reference>
<keyword evidence="2" id="KW-1003">Cell membrane</keyword>
<feature type="domain" description="Neurotransmitter-gated ion-channel transmembrane" evidence="17">
    <location>
        <begin position="257"/>
        <end position="504"/>
    </location>
</feature>
<dbReference type="FunFam" id="1.20.58.390:FF:000073">
    <property type="entry name" value="Neuronal acetylcholine receptor subunit alpha-9-II"/>
    <property type="match status" value="1"/>
</dbReference>
<feature type="chain" id="PRO_5038156250" evidence="14">
    <location>
        <begin position="29"/>
        <end position="511"/>
    </location>
</feature>
<dbReference type="GO" id="GO:0022848">
    <property type="term" value="F:acetylcholine-gated monoatomic cation-selective channel activity"/>
    <property type="evidence" value="ECO:0007669"/>
    <property type="project" value="InterPro"/>
</dbReference>
<dbReference type="PROSITE" id="PS00236">
    <property type="entry name" value="NEUROTR_ION_CHANNEL"/>
    <property type="match status" value="1"/>
</dbReference>
<feature type="transmembrane region" description="Helical" evidence="14">
    <location>
        <begin position="311"/>
        <end position="333"/>
    </location>
</feature>
<keyword evidence="19" id="KW-1185">Reference proteome</keyword>
<evidence type="ECO:0000259" key="16">
    <source>
        <dbReference type="Pfam" id="PF02931"/>
    </source>
</evidence>
<dbReference type="GeneID" id="119739839"/>
<dbReference type="SUPFAM" id="SSF90112">
    <property type="entry name" value="Neurotransmitter-gated ion-channel transmembrane pore"/>
    <property type="match status" value="1"/>
</dbReference>
<feature type="domain" description="Neurotransmitter-gated ion-channel ligand-binding" evidence="16">
    <location>
        <begin position="33"/>
        <end position="249"/>
    </location>
</feature>
<feature type="transmembrane region" description="Helical" evidence="14">
    <location>
        <begin position="250"/>
        <end position="274"/>
    </location>
</feature>
<sequence>MNVSLGRAWWWILTTCLTLLSTGRQLLATEEHTRLFQTLFNSNYSNLIRPVRSQSTVTVVEMLLFLAQVIQLDERKQTLKINAWVTLLWEDEYLRWDPEDYNHVKNIKVPSENIWMPDVTLYNNADKYTNFLKGQIAVIDNNGSIMWGCPQIFTTYCKIDITTFPFDEQICKLKFGLWQHDATEVKVVGADTEVNTSASDGGGDETIFNSDGQWDMISMEVHSHSVEYPDDPGKIYTDVEYEVLFRRRPLYYLFNLLFPCMFLSLVSLLTFFLPPESGEKVSLGVTVLLSLTVFLLLVAETMPPTSTVPIIGQYFACTMVLISISIGMSVTVLNMHHRGPDCKPVPPWIKRYILNGIGRVLLPSESSRSKRRPTIGDKLANELRSWETKSLIAEVTANSTSSRSRIVSNGCGGPNSNTPDEADQGKPAGGGGGGGGDGGVGSVRDSLHRNRSLYLALLREMQKITFSIEVEMNSRRVQTEWKRVAIVLDRLFFVVCLIGSAGTFVVFFIQI</sequence>
<dbReference type="AlphaFoldDB" id="A0A914B3H4"/>
<dbReference type="EnsemblMetazoa" id="XM_038214932.1">
    <property type="protein sequence ID" value="XP_038070860.1"/>
    <property type="gene ID" value="LOC119739839"/>
</dbReference>
<evidence type="ECO:0000256" key="2">
    <source>
        <dbReference type="ARBA" id="ARBA00022475"/>
    </source>
</evidence>
<keyword evidence="11" id="KW-1071">Ligand-gated ion channel</keyword>
<dbReference type="InterPro" id="IPR002394">
    <property type="entry name" value="Nicotinic_acetylcholine_rcpt"/>
</dbReference>
<evidence type="ECO:0000256" key="11">
    <source>
        <dbReference type="ARBA" id="ARBA00023286"/>
    </source>
</evidence>
<feature type="compositionally biased region" description="Gly residues" evidence="15">
    <location>
        <begin position="427"/>
        <end position="441"/>
    </location>
</feature>
<evidence type="ECO:0000256" key="6">
    <source>
        <dbReference type="ARBA" id="ARBA00023065"/>
    </source>
</evidence>
<feature type="transmembrane region" description="Helical" evidence="14">
    <location>
        <begin position="491"/>
        <end position="509"/>
    </location>
</feature>
<feature type="region of interest" description="Disordered" evidence="15">
    <location>
        <begin position="403"/>
        <end position="442"/>
    </location>
</feature>
<evidence type="ECO:0000256" key="4">
    <source>
        <dbReference type="ARBA" id="ARBA00022989"/>
    </source>
</evidence>
<dbReference type="GO" id="GO:0045211">
    <property type="term" value="C:postsynaptic membrane"/>
    <property type="evidence" value="ECO:0007669"/>
    <property type="project" value="InterPro"/>
</dbReference>
<dbReference type="Gene3D" id="1.20.58.390">
    <property type="entry name" value="Neurotransmitter-gated ion-channel transmembrane domain"/>
    <property type="match status" value="1"/>
</dbReference>
<dbReference type="CDD" id="cd18997">
    <property type="entry name" value="LGIC_ECD_nAChR"/>
    <property type="match status" value="1"/>
</dbReference>
<dbReference type="Pfam" id="PF02932">
    <property type="entry name" value="Neur_chan_memb"/>
    <property type="match status" value="1"/>
</dbReference>
<evidence type="ECO:0000256" key="5">
    <source>
        <dbReference type="ARBA" id="ARBA00023018"/>
    </source>
</evidence>
<dbReference type="RefSeq" id="XP_038070860.1">
    <property type="nucleotide sequence ID" value="XM_038214932.1"/>
</dbReference>
<evidence type="ECO:0000256" key="7">
    <source>
        <dbReference type="ARBA" id="ARBA00023136"/>
    </source>
</evidence>
<dbReference type="PRINTS" id="PR00252">
    <property type="entry name" value="NRIONCHANNEL"/>
</dbReference>
<keyword evidence="9" id="KW-0675">Receptor</keyword>
<keyword evidence="1 14" id="KW-0813">Transport</keyword>
<keyword evidence="6 14" id="KW-0406">Ion transport</keyword>
<keyword evidence="3 14" id="KW-0812">Transmembrane</keyword>
<evidence type="ECO:0000256" key="12">
    <source>
        <dbReference type="ARBA" id="ARBA00023303"/>
    </source>
</evidence>
<dbReference type="PRINTS" id="PR00254">
    <property type="entry name" value="NICOTINICR"/>
</dbReference>
<feature type="signal peptide" evidence="14">
    <location>
        <begin position="1"/>
        <end position="28"/>
    </location>
</feature>
<dbReference type="InterPro" id="IPR036719">
    <property type="entry name" value="Neuro-gated_channel_TM_sf"/>
</dbReference>
<dbReference type="InterPro" id="IPR006202">
    <property type="entry name" value="Neur_chan_lig-bd"/>
</dbReference>
<evidence type="ECO:0000256" key="15">
    <source>
        <dbReference type="SAM" id="MobiDB-lite"/>
    </source>
</evidence>
<comment type="similarity">
    <text evidence="14">Belongs to the ligand-gated ion channel (TC 1.A.9) family.</text>
</comment>
<evidence type="ECO:0000313" key="19">
    <source>
        <dbReference type="Proteomes" id="UP000887568"/>
    </source>
</evidence>
<dbReference type="PANTHER" id="PTHR18945">
    <property type="entry name" value="NEUROTRANSMITTER GATED ION CHANNEL"/>
    <property type="match status" value="1"/>
</dbReference>
<dbReference type="InterPro" id="IPR006201">
    <property type="entry name" value="Neur_channel"/>
</dbReference>
<keyword evidence="4 14" id="KW-1133">Transmembrane helix</keyword>
<evidence type="ECO:0000256" key="13">
    <source>
        <dbReference type="ARBA" id="ARBA00034099"/>
    </source>
</evidence>
<evidence type="ECO:0000256" key="9">
    <source>
        <dbReference type="ARBA" id="ARBA00023170"/>
    </source>
</evidence>
<evidence type="ECO:0000313" key="18">
    <source>
        <dbReference type="EnsemblMetazoa" id="XP_038070860.1"/>
    </source>
</evidence>
<dbReference type="Gene3D" id="2.70.170.10">
    <property type="entry name" value="Neurotransmitter-gated ion-channel ligand-binding domain"/>
    <property type="match status" value="1"/>
</dbReference>
<dbReference type="Proteomes" id="UP000887568">
    <property type="component" value="Unplaced"/>
</dbReference>
<dbReference type="FunFam" id="2.70.170.10:FF:000028">
    <property type="entry name" value="AcetylCholine Receptor"/>
    <property type="match status" value="1"/>
</dbReference>
<dbReference type="OMA" id="NEVEYPD"/>
<feature type="transmembrane region" description="Helical" evidence="14">
    <location>
        <begin position="281"/>
        <end position="299"/>
    </location>
</feature>
<dbReference type="InterPro" id="IPR036734">
    <property type="entry name" value="Neur_chan_lig-bd_sf"/>
</dbReference>
<dbReference type="SUPFAM" id="SSF63712">
    <property type="entry name" value="Nicotinic receptor ligand binding domain-like"/>
    <property type="match status" value="1"/>
</dbReference>
<evidence type="ECO:0000256" key="10">
    <source>
        <dbReference type="ARBA" id="ARBA00023180"/>
    </source>
</evidence>
<evidence type="ECO:0000256" key="14">
    <source>
        <dbReference type="RuleBase" id="RU000687"/>
    </source>
</evidence>
<evidence type="ECO:0000256" key="1">
    <source>
        <dbReference type="ARBA" id="ARBA00022448"/>
    </source>
</evidence>
<dbReference type="OrthoDB" id="5975154at2759"/>
<evidence type="ECO:0000259" key="17">
    <source>
        <dbReference type="Pfam" id="PF02932"/>
    </source>
</evidence>
<evidence type="ECO:0000256" key="8">
    <source>
        <dbReference type="ARBA" id="ARBA00023157"/>
    </source>
</evidence>
<dbReference type="Pfam" id="PF02931">
    <property type="entry name" value="Neur_chan_LBD"/>
    <property type="match status" value="1"/>
</dbReference>
<dbReference type="GO" id="GO:0004888">
    <property type="term" value="F:transmembrane signaling receptor activity"/>
    <property type="evidence" value="ECO:0007669"/>
    <property type="project" value="InterPro"/>
</dbReference>
<keyword evidence="5" id="KW-0770">Synapse</keyword>
<keyword evidence="12 14" id="KW-0407">Ion channel</keyword>